<keyword evidence="1 3" id="KW-0820">tRNA-binding</keyword>
<feature type="domain" description="TRNA-binding" evidence="4">
    <location>
        <begin position="20"/>
        <end position="124"/>
    </location>
</feature>
<dbReference type="PROSITE" id="PS50886">
    <property type="entry name" value="TRBD"/>
    <property type="match status" value="1"/>
</dbReference>
<dbReference type="NCBIfam" id="NF007493">
    <property type="entry name" value="PRK10089.1-2"/>
    <property type="match status" value="1"/>
</dbReference>
<gene>
    <name evidence="5" type="ORF">DF286_01460</name>
</gene>
<dbReference type="RefSeq" id="WP_109269824.1">
    <property type="nucleotide sequence ID" value="NZ_QFFF01000001.1"/>
</dbReference>
<evidence type="ECO:0000313" key="6">
    <source>
        <dbReference type="Proteomes" id="UP000245916"/>
    </source>
</evidence>
<dbReference type="InterPro" id="IPR012340">
    <property type="entry name" value="NA-bd_OB-fold"/>
</dbReference>
<dbReference type="SUPFAM" id="SSF50249">
    <property type="entry name" value="Nucleic acid-binding proteins"/>
    <property type="match status" value="1"/>
</dbReference>
<dbReference type="NCBIfam" id="TIGR02222">
    <property type="entry name" value="chap_CsaA"/>
    <property type="match status" value="1"/>
</dbReference>
<dbReference type="GO" id="GO:0000049">
    <property type="term" value="F:tRNA binding"/>
    <property type="evidence" value="ECO:0007669"/>
    <property type="project" value="UniProtKB-UniRule"/>
</dbReference>
<evidence type="ECO:0000256" key="3">
    <source>
        <dbReference type="PROSITE-ProRule" id="PRU00209"/>
    </source>
</evidence>
<dbReference type="FunFam" id="2.40.50.140:FF:000165">
    <property type="entry name" value="Chaperone CsaA"/>
    <property type="match status" value="1"/>
</dbReference>
<evidence type="ECO:0000256" key="2">
    <source>
        <dbReference type="ARBA" id="ARBA00022884"/>
    </source>
</evidence>
<dbReference type="Proteomes" id="UP000245916">
    <property type="component" value="Unassembled WGS sequence"/>
</dbReference>
<dbReference type="InterPro" id="IPR002547">
    <property type="entry name" value="tRNA-bd_dom"/>
</dbReference>
<comment type="caution">
    <text evidence="5">The sequence shown here is derived from an EMBL/GenBank/DDBJ whole genome shotgun (WGS) entry which is preliminary data.</text>
</comment>
<dbReference type="CDD" id="cd02798">
    <property type="entry name" value="tRNA_bind_CsaA"/>
    <property type="match status" value="1"/>
</dbReference>
<organism evidence="5 6">
    <name type="scientific">Allosphingosinicella humi</name>
    <dbReference type="NCBI Taxonomy" id="2068657"/>
    <lineage>
        <taxon>Bacteria</taxon>
        <taxon>Pseudomonadati</taxon>
        <taxon>Pseudomonadota</taxon>
        <taxon>Alphaproteobacteria</taxon>
        <taxon>Sphingomonadales</taxon>
        <taxon>Sphingomonadaceae</taxon>
        <taxon>Allosphingosinicella</taxon>
    </lineage>
</organism>
<dbReference type="InterPro" id="IPR008231">
    <property type="entry name" value="CsaA"/>
</dbReference>
<accession>A0A2U2J027</accession>
<keyword evidence="2 3" id="KW-0694">RNA-binding</keyword>
<name>A0A2U2J027_9SPHN</name>
<protein>
    <submittedName>
        <fullName evidence="5">tRNA-binding protein</fullName>
    </submittedName>
</protein>
<sequence length="124" mass="13349">MAHMLTDPAAPAAATITFDQFLAVDIRVGTVVAVEPFPEARKPSWKLRIDFGPGIGVRKSSAQITDHYGAHDLIGRQVAAVVNFPPRQIGPFMSEVLTVGFADEQGAVVLIRPDKDVPNGARLF</sequence>
<keyword evidence="6" id="KW-1185">Reference proteome</keyword>
<dbReference type="InterPro" id="IPR051270">
    <property type="entry name" value="Tyrosine-tRNA_ligase_regulator"/>
</dbReference>
<dbReference type="AlphaFoldDB" id="A0A2U2J027"/>
<dbReference type="PANTHER" id="PTHR11586">
    <property type="entry name" value="TRNA-AMINOACYLATION COFACTOR ARC1 FAMILY MEMBER"/>
    <property type="match status" value="1"/>
</dbReference>
<dbReference type="NCBIfam" id="NF007494">
    <property type="entry name" value="PRK10089.1-3"/>
    <property type="match status" value="1"/>
</dbReference>
<evidence type="ECO:0000256" key="1">
    <source>
        <dbReference type="ARBA" id="ARBA00022555"/>
    </source>
</evidence>
<evidence type="ECO:0000259" key="4">
    <source>
        <dbReference type="PROSITE" id="PS50886"/>
    </source>
</evidence>
<dbReference type="PANTHER" id="PTHR11586:SF37">
    <property type="entry name" value="TRNA-BINDING DOMAIN-CONTAINING PROTEIN"/>
    <property type="match status" value="1"/>
</dbReference>
<dbReference type="Gene3D" id="2.40.50.140">
    <property type="entry name" value="Nucleic acid-binding proteins"/>
    <property type="match status" value="1"/>
</dbReference>
<dbReference type="OrthoDB" id="9794564at2"/>
<dbReference type="NCBIfam" id="NF007495">
    <property type="entry name" value="PRK10089.1-4"/>
    <property type="match status" value="1"/>
</dbReference>
<reference evidence="5 6" key="1">
    <citation type="submission" date="2018-05" db="EMBL/GenBank/DDBJ databases">
        <title>Genome of Sphingosinicella humi QZX222.</title>
        <authorList>
            <person name="Qiao Z."/>
            <person name="Wang G."/>
        </authorList>
    </citation>
    <scope>NUCLEOTIDE SEQUENCE [LARGE SCALE GENOMIC DNA]</scope>
    <source>
        <strain evidence="5 6">QZX222</strain>
    </source>
</reference>
<evidence type="ECO:0000313" key="5">
    <source>
        <dbReference type="EMBL" id="PWG01685.1"/>
    </source>
</evidence>
<dbReference type="Pfam" id="PF01588">
    <property type="entry name" value="tRNA_bind"/>
    <property type="match status" value="1"/>
</dbReference>
<proteinExistence type="predicted"/>
<dbReference type="EMBL" id="QFFF01000001">
    <property type="protein sequence ID" value="PWG01685.1"/>
    <property type="molecule type" value="Genomic_DNA"/>
</dbReference>